<evidence type="ECO:0000259" key="4">
    <source>
        <dbReference type="PROSITE" id="PS50039"/>
    </source>
</evidence>
<dbReference type="InterPro" id="IPR036388">
    <property type="entry name" value="WH-like_DNA-bd_sf"/>
</dbReference>
<name>A0A409VF12_9AGAR</name>
<dbReference type="GO" id="GO:0000978">
    <property type="term" value="F:RNA polymerase II cis-regulatory region sequence-specific DNA binding"/>
    <property type="evidence" value="ECO:0007669"/>
    <property type="project" value="TreeGrafter"/>
</dbReference>
<dbReference type="CDD" id="cd00059">
    <property type="entry name" value="FH_FOX"/>
    <property type="match status" value="1"/>
</dbReference>
<feature type="region of interest" description="Disordered" evidence="3">
    <location>
        <begin position="14"/>
        <end position="80"/>
    </location>
</feature>
<organism evidence="5 6">
    <name type="scientific">Panaeolus cyanescens</name>
    <dbReference type="NCBI Taxonomy" id="181874"/>
    <lineage>
        <taxon>Eukaryota</taxon>
        <taxon>Fungi</taxon>
        <taxon>Dikarya</taxon>
        <taxon>Basidiomycota</taxon>
        <taxon>Agaricomycotina</taxon>
        <taxon>Agaricomycetes</taxon>
        <taxon>Agaricomycetidae</taxon>
        <taxon>Agaricales</taxon>
        <taxon>Agaricineae</taxon>
        <taxon>Galeropsidaceae</taxon>
        <taxon>Panaeolus</taxon>
    </lineage>
</organism>
<keyword evidence="6" id="KW-1185">Reference proteome</keyword>
<dbReference type="InterPro" id="IPR036390">
    <property type="entry name" value="WH_DNA-bd_sf"/>
</dbReference>
<dbReference type="Proteomes" id="UP000284842">
    <property type="component" value="Unassembled WGS sequence"/>
</dbReference>
<dbReference type="Pfam" id="PF00250">
    <property type="entry name" value="Forkhead"/>
    <property type="match status" value="1"/>
</dbReference>
<dbReference type="InterPro" id="IPR050211">
    <property type="entry name" value="FOX_domain-containing"/>
</dbReference>
<comment type="subcellular location">
    <subcellularLocation>
        <location evidence="2">Nucleus</location>
    </subcellularLocation>
</comment>
<feature type="DNA-binding region" description="Fork-head" evidence="2">
    <location>
        <begin position="215"/>
        <end position="300"/>
    </location>
</feature>
<keyword evidence="1 2" id="KW-0238">DNA-binding</keyword>
<evidence type="ECO:0000256" key="1">
    <source>
        <dbReference type="ARBA" id="ARBA00023125"/>
    </source>
</evidence>
<dbReference type="GO" id="GO:0000981">
    <property type="term" value="F:DNA-binding transcription factor activity, RNA polymerase II-specific"/>
    <property type="evidence" value="ECO:0007669"/>
    <property type="project" value="TreeGrafter"/>
</dbReference>
<dbReference type="AlphaFoldDB" id="A0A409VF12"/>
<evidence type="ECO:0000256" key="3">
    <source>
        <dbReference type="SAM" id="MobiDB-lite"/>
    </source>
</evidence>
<keyword evidence="2" id="KW-0539">Nucleus</keyword>
<protein>
    <recommendedName>
        <fullName evidence="4">Fork-head domain-containing protein</fullName>
    </recommendedName>
</protein>
<evidence type="ECO:0000256" key="2">
    <source>
        <dbReference type="PROSITE-ProRule" id="PRU00089"/>
    </source>
</evidence>
<dbReference type="SUPFAM" id="SSF46785">
    <property type="entry name" value="Winged helix' DNA-binding domain"/>
    <property type="match status" value="1"/>
</dbReference>
<sequence length="467" mass="51761">MISLPASPYYVSSVANSEDDRGSVGQEGSSKSTIGGPTTHKAFPELGPHALTMTAEEERIGRFDHGGLRERHRTGSGDRLEASYPARQGAMDQSALFSTVSLPQQHSYIEDSLSQHYDLSSSSSTSSSPYIVPNTLHQEEVPVFQTPKYIYDHVPRNGAFCIEGSSTPPSFQLSDELKSYGDAFLRRRFEIPEGVDIGLHALPGLSRSKAPPIMALICLSIWQSPQKRLSLQDIFEAVLRRFPCLDDGNCAWKRSIRHKLSLKAAFVKMRRPRGQASSKGCLWTFDASMGDQDSPTRASRMRPKAQRERTTSEGLRNVSPSASDMSAESVVAESSAFHMANLSLPQQWQPVTSAPQYPSDSFFAPPAPQPGDTYTSYIQSSSSLSTEYPAYQGAEFPAYPSSMPSFKEEYYEQRRPTRYQTRSDGSSSNTNERHYSGFSSRYSPYESSSADVYSRNSSGNRLMSYPQ</sequence>
<feature type="compositionally biased region" description="Low complexity" evidence="3">
    <location>
        <begin position="436"/>
        <end position="449"/>
    </location>
</feature>
<reference evidence="5 6" key="1">
    <citation type="journal article" date="2018" name="Evol. Lett.">
        <title>Horizontal gene cluster transfer increased hallucinogenic mushroom diversity.</title>
        <authorList>
            <person name="Reynolds H.T."/>
            <person name="Vijayakumar V."/>
            <person name="Gluck-Thaler E."/>
            <person name="Korotkin H.B."/>
            <person name="Matheny P.B."/>
            <person name="Slot J.C."/>
        </authorList>
    </citation>
    <scope>NUCLEOTIDE SEQUENCE [LARGE SCALE GENOMIC DNA]</scope>
    <source>
        <strain evidence="5 6">2629</strain>
    </source>
</reference>
<gene>
    <name evidence="5" type="ORF">CVT24_008206</name>
</gene>
<proteinExistence type="predicted"/>
<feature type="compositionally biased region" description="Polar residues" evidence="3">
    <location>
        <begin position="26"/>
        <end position="36"/>
    </location>
</feature>
<dbReference type="GO" id="GO:0009653">
    <property type="term" value="P:anatomical structure morphogenesis"/>
    <property type="evidence" value="ECO:0007669"/>
    <property type="project" value="TreeGrafter"/>
</dbReference>
<dbReference type="PANTHER" id="PTHR11829">
    <property type="entry name" value="FORKHEAD BOX PROTEIN"/>
    <property type="match status" value="1"/>
</dbReference>
<dbReference type="EMBL" id="NHTK01006081">
    <property type="protein sequence ID" value="PPQ64841.1"/>
    <property type="molecule type" value="Genomic_DNA"/>
</dbReference>
<feature type="region of interest" description="Disordered" evidence="3">
    <location>
        <begin position="288"/>
        <end position="329"/>
    </location>
</feature>
<dbReference type="OrthoDB" id="5954824at2759"/>
<feature type="compositionally biased region" description="Polar residues" evidence="3">
    <location>
        <begin position="450"/>
        <end position="467"/>
    </location>
</feature>
<evidence type="ECO:0000313" key="6">
    <source>
        <dbReference type="Proteomes" id="UP000284842"/>
    </source>
</evidence>
<feature type="compositionally biased region" description="Polar residues" evidence="3">
    <location>
        <begin position="418"/>
        <end position="430"/>
    </location>
</feature>
<feature type="domain" description="Fork-head" evidence="4">
    <location>
        <begin position="215"/>
        <end position="300"/>
    </location>
</feature>
<feature type="region of interest" description="Disordered" evidence="3">
    <location>
        <begin position="351"/>
        <end position="377"/>
    </location>
</feature>
<dbReference type="InterPro" id="IPR001766">
    <property type="entry name" value="Fork_head_dom"/>
</dbReference>
<dbReference type="GO" id="GO:0030154">
    <property type="term" value="P:cell differentiation"/>
    <property type="evidence" value="ECO:0007669"/>
    <property type="project" value="TreeGrafter"/>
</dbReference>
<feature type="region of interest" description="Disordered" evidence="3">
    <location>
        <begin position="407"/>
        <end position="467"/>
    </location>
</feature>
<dbReference type="InParanoid" id="A0A409VF12"/>
<dbReference type="GO" id="GO:0005634">
    <property type="term" value="C:nucleus"/>
    <property type="evidence" value="ECO:0007669"/>
    <property type="project" value="UniProtKB-SubCell"/>
</dbReference>
<dbReference type="PANTHER" id="PTHR11829:SF343">
    <property type="entry name" value="FORK-HEAD DOMAIN-CONTAINING PROTEIN"/>
    <property type="match status" value="1"/>
</dbReference>
<dbReference type="PROSITE" id="PS50039">
    <property type="entry name" value="FORK_HEAD_3"/>
    <property type="match status" value="1"/>
</dbReference>
<dbReference type="SMART" id="SM00339">
    <property type="entry name" value="FH"/>
    <property type="match status" value="1"/>
</dbReference>
<comment type="caution">
    <text evidence="5">The sequence shown here is derived from an EMBL/GenBank/DDBJ whole genome shotgun (WGS) entry which is preliminary data.</text>
</comment>
<dbReference type="Gene3D" id="1.10.10.10">
    <property type="entry name" value="Winged helix-like DNA-binding domain superfamily/Winged helix DNA-binding domain"/>
    <property type="match status" value="1"/>
</dbReference>
<feature type="compositionally biased region" description="Basic and acidic residues" evidence="3">
    <location>
        <begin position="56"/>
        <end position="80"/>
    </location>
</feature>
<dbReference type="STRING" id="181874.A0A409VF12"/>
<accession>A0A409VF12</accession>
<evidence type="ECO:0000313" key="5">
    <source>
        <dbReference type="EMBL" id="PPQ64841.1"/>
    </source>
</evidence>